<feature type="region of interest" description="Disordered" evidence="1">
    <location>
        <begin position="904"/>
        <end position="931"/>
    </location>
</feature>
<feature type="region of interest" description="Disordered" evidence="1">
    <location>
        <begin position="1097"/>
        <end position="1212"/>
    </location>
</feature>
<feature type="region of interest" description="Disordered" evidence="1">
    <location>
        <begin position="856"/>
        <end position="887"/>
    </location>
</feature>
<feature type="region of interest" description="Disordered" evidence="1">
    <location>
        <begin position="656"/>
        <end position="763"/>
    </location>
</feature>
<dbReference type="SUPFAM" id="SSF50630">
    <property type="entry name" value="Acid proteases"/>
    <property type="match status" value="1"/>
</dbReference>
<feature type="region of interest" description="Disordered" evidence="1">
    <location>
        <begin position="230"/>
        <end position="257"/>
    </location>
</feature>
<evidence type="ECO:0000313" key="5">
    <source>
        <dbReference type="Proteomes" id="UP000306102"/>
    </source>
</evidence>
<keyword evidence="2" id="KW-0472">Membrane</keyword>
<feature type="compositionally biased region" description="Polar residues" evidence="1">
    <location>
        <begin position="484"/>
        <end position="501"/>
    </location>
</feature>
<feature type="transmembrane region" description="Helical" evidence="2">
    <location>
        <begin position="1473"/>
        <end position="1494"/>
    </location>
</feature>
<dbReference type="InterPro" id="IPR032799">
    <property type="entry name" value="TAXi_C"/>
</dbReference>
<feature type="compositionally biased region" description="Polar residues" evidence="1">
    <location>
        <begin position="904"/>
        <end position="921"/>
    </location>
</feature>
<keyword evidence="2" id="KW-1133">Transmembrane helix</keyword>
<dbReference type="PANTHER" id="PTHR33737:SF16">
    <property type="entry name" value="DUF3741 DOMAIN-CONTAINING PROTEIN"/>
    <property type="match status" value="1"/>
</dbReference>
<feature type="compositionally biased region" description="Low complexity" evidence="1">
    <location>
        <begin position="656"/>
        <end position="693"/>
    </location>
</feature>
<feature type="compositionally biased region" description="Polar residues" evidence="1">
    <location>
        <begin position="202"/>
        <end position="213"/>
    </location>
</feature>
<feature type="compositionally biased region" description="Polar residues" evidence="1">
    <location>
        <begin position="876"/>
        <end position="887"/>
    </location>
</feature>
<comment type="caution">
    <text evidence="4">The sequence shown here is derived from an EMBL/GenBank/DDBJ whole genome shotgun (WGS) entry which is preliminary data.</text>
</comment>
<evidence type="ECO:0000313" key="4">
    <source>
        <dbReference type="EMBL" id="THG10080.1"/>
    </source>
</evidence>
<dbReference type="Gene3D" id="2.40.70.10">
    <property type="entry name" value="Acid Proteases"/>
    <property type="match status" value="2"/>
</dbReference>
<dbReference type="STRING" id="542762.A0A4S4E2J4"/>
<feature type="region of interest" description="Disordered" evidence="1">
    <location>
        <begin position="166"/>
        <end position="213"/>
    </location>
</feature>
<evidence type="ECO:0000256" key="1">
    <source>
        <dbReference type="SAM" id="MobiDB-lite"/>
    </source>
</evidence>
<feature type="compositionally biased region" description="Polar residues" evidence="1">
    <location>
        <begin position="1122"/>
        <end position="1131"/>
    </location>
</feature>
<dbReference type="PANTHER" id="PTHR33737">
    <property type="entry name" value="OS05G0121800 PROTEIN"/>
    <property type="match status" value="1"/>
</dbReference>
<feature type="compositionally biased region" description="Basic and acidic residues" evidence="1">
    <location>
        <begin position="1159"/>
        <end position="1208"/>
    </location>
</feature>
<feature type="compositionally biased region" description="Low complexity" evidence="1">
    <location>
        <begin position="922"/>
        <end position="931"/>
    </location>
</feature>
<feature type="domain" description="Xylanase inhibitor C-terminal" evidence="3">
    <location>
        <begin position="1395"/>
        <end position="1471"/>
    </location>
</feature>
<feature type="compositionally biased region" description="Low complexity" evidence="1">
    <location>
        <begin position="416"/>
        <end position="446"/>
    </location>
</feature>
<dbReference type="Proteomes" id="UP000306102">
    <property type="component" value="Unassembled WGS sequence"/>
</dbReference>
<feature type="compositionally biased region" description="Low complexity" evidence="1">
    <location>
        <begin position="502"/>
        <end position="511"/>
    </location>
</feature>
<feature type="region of interest" description="Disordered" evidence="1">
    <location>
        <begin position="413"/>
        <end position="467"/>
    </location>
</feature>
<feature type="compositionally biased region" description="Low complexity" evidence="1">
    <location>
        <begin position="166"/>
        <end position="192"/>
    </location>
</feature>
<evidence type="ECO:0000256" key="2">
    <source>
        <dbReference type="SAM" id="Phobius"/>
    </source>
</evidence>
<dbReference type="InterPro" id="IPR045882">
    <property type="entry name" value="GPT1/2"/>
</dbReference>
<dbReference type="GO" id="GO:0008017">
    <property type="term" value="F:microtubule binding"/>
    <property type="evidence" value="ECO:0007669"/>
    <property type="project" value="InterPro"/>
</dbReference>
<accession>A0A4S4E2J4</accession>
<proteinExistence type="predicted"/>
<feature type="compositionally biased region" description="Polar residues" evidence="1">
    <location>
        <begin position="456"/>
        <end position="467"/>
    </location>
</feature>
<dbReference type="InterPro" id="IPR021109">
    <property type="entry name" value="Peptidase_aspartic_dom_sf"/>
</dbReference>
<keyword evidence="2" id="KW-0812">Transmembrane</keyword>
<feature type="compositionally biased region" description="Low complexity" evidence="1">
    <location>
        <begin position="856"/>
        <end position="866"/>
    </location>
</feature>
<name>A0A4S4E2J4_CAMSN</name>
<feature type="compositionally biased region" description="Low complexity" evidence="1">
    <location>
        <begin position="248"/>
        <end position="257"/>
    </location>
</feature>
<gene>
    <name evidence="4" type="ORF">TEA_019822</name>
</gene>
<evidence type="ECO:0000259" key="3">
    <source>
        <dbReference type="Pfam" id="PF14541"/>
    </source>
</evidence>
<feature type="compositionally biased region" description="Polar residues" evidence="1">
    <location>
        <begin position="230"/>
        <end position="247"/>
    </location>
</feature>
<sequence length="1539" mass="164755">MSNHSSYESPASSIDGWSLESSSIANQSSNCLEVSFHTSTSRGACLGNDATQALNFQSFPHDECFDDQESHQTRFPNLCLEVVRGTANDLAKSTRNFKPSGLRMPSPKIGFFDEDAKKNMVSVGQRKKISLGADHVKMGNKVATLGSGKDLVSKKSGLGNSCCSTSSTTSLESSSSVSVTTSSASSLKSSSNSRRKADSRKSSLAASGSTSKTPLRCSLGDKIVLENPGLSTPSLSMSNHSSYESPASSIDGWSSESSSTANQSSNCLEVSFHTSTSRGACLGNDATQALNFQSFPHDECFDDQESHQTRFPNLCLEVVRGTANDLAKSTRNFKPSGLRMPSPRIGFFDEDAEKNGEANSFPRKSPKILSRMNMASAGQKKKISLGADHVKMGNKVATLGSGKDFILSKKSGLGNSCSTSSTTSLESSSSVSVTTSSASSLKSSSNSRRKADSRKSSLAASGSTSKTPLRCSLGDKIVLENPGLSTPSLSMSNHSSYESPASSIDGWSSESSSTAHQSSNCLEVSFHTSTSRGACLGNDATQALNFQSFPHDECFDDQESHQTRFPNLCLEVVRGTANDLAKSTRNFKPSGLRMPSPRIGFFDEDAKKNMVSVGQRKKISLGADHVKMGNKVATLGSGKDLVSKKSGLGNSCCSTSSTTSLESSSSVSVTTSNDSSASCSPSGSASSLKSSSNLRRKADSKKSRLAASSSTSKTPLKCLQGDKIVVENPGLSTPSLSMSNHSSNDPAKSTRNFKPSGLRMPSPKIGFFDEDAEKNGEANSFPRKSPKILSRMNTVSAGQRKKISLGADHVKMGNKVATLGSGKDIILSKKSGLGNSCSTSSTTSLESSSSVSVTTSSASLLKSSSNSRRKADSRKSSLAASGSTSKTPLRCSLGDKIVLENPGLSTPSLSMSNHSSYESPASSIDGWSSESSSTANQSSNCLEVSFHASTSRGACLGNDATQALNFQSFPHDECFDDQESHQTRFPNLCLEVVRGTANDLAKSTRNFKPSGLRMPSPRIGFFDEDKAMLSTVGRDFQFHFGAQSALPNISGVTNRKRPDKLQTTRILLENGDTKLGSVQNGVMNPSLNAIRRYAAQNQELDKNSPKMSSTSATLRNLPGKTSKGQTDSSPQLCRENCSRSSKVIDGGHNSKKLGLRSSLKAERKRTEGILKNEMGGESKRPMTKEHERASRRPLENDPHSLHDNEKENIPSFGDHVNGLNRCLEVIDLNRGVVIELEGKRGCSHSHLGDNFAENDRAIYSSSFSKEYLFPRQQALKLATENAAVTDPVLCGAKQSSQLGSSSQALDGILDFGQANSSMISQLASVGKVKTMFAHCLDGTNGGESLLLDNWKSTTISTNNTDTSHFFLDHHSSSIRFDLGSRILSKLQFYYYRRAHYNVILKAIEVGHDVLQLPTDVLDSQSGKAVVIDSGTTLAYLADDMFTPLMEKIMATQPDLKLHTVEQQFTCFRFNGKYGPYMGIFGFVVLGLLVMGMLIQSAQTNMDLLASRISLIVLHSHDSGHVSQLHGGEAMRPCELAMRP</sequence>
<feature type="compositionally biased region" description="Polar residues" evidence="1">
    <location>
        <begin position="730"/>
        <end position="753"/>
    </location>
</feature>
<keyword evidence="5" id="KW-1185">Reference proteome</keyword>
<dbReference type="Pfam" id="PF14541">
    <property type="entry name" value="TAXi_C"/>
    <property type="match status" value="1"/>
</dbReference>
<organism evidence="4 5">
    <name type="scientific">Camellia sinensis var. sinensis</name>
    <name type="common">China tea</name>
    <dbReference type="NCBI Taxonomy" id="542762"/>
    <lineage>
        <taxon>Eukaryota</taxon>
        <taxon>Viridiplantae</taxon>
        <taxon>Streptophyta</taxon>
        <taxon>Embryophyta</taxon>
        <taxon>Tracheophyta</taxon>
        <taxon>Spermatophyta</taxon>
        <taxon>Magnoliopsida</taxon>
        <taxon>eudicotyledons</taxon>
        <taxon>Gunneridae</taxon>
        <taxon>Pentapetalae</taxon>
        <taxon>asterids</taxon>
        <taxon>Ericales</taxon>
        <taxon>Theaceae</taxon>
        <taxon>Camellia</taxon>
    </lineage>
</organism>
<feature type="compositionally biased region" description="Polar residues" evidence="1">
    <location>
        <begin position="1105"/>
        <end position="1114"/>
    </location>
</feature>
<dbReference type="EMBL" id="SDRB02008079">
    <property type="protein sequence ID" value="THG10080.1"/>
    <property type="molecule type" value="Genomic_DNA"/>
</dbReference>
<feature type="region of interest" description="Disordered" evidence="1">
    <location>
        <begin position="484"/>
        <end position="511"/>
    </location>
</feature>
<protein>
    <recommendedName>
        <fullName evidence="3">Xylanase inhibitor C-terminal domain-containing protein</fullName>
    </recommendedName>
</protein>
<reference evidence="4 5" key="1">
    <citation type="journal article" date="2018" name="Proc. Natl. Acad. Sci. U.S.A.">
        <title>Draft genome sequence of Camellia sinensis var. sinensis provides insights into the evolution of the tea genome and tea quality.</title>
        <authorList>
            <person name="Wei C."/>
            <person name="Yang H."/>
            <person name="Wang S."/>
            <person name="Zhao J."/>
            <person name="Liu C."/>
            <person name="Gao L."/>
            <person name="Xia E."/>
            <person name="Lu Y."/>
            <person name="Tai Y."/>
            <person name="She G."/>
            <person name="Sun J."/>
            <person name="Cao H."/>
            <person name="Tong W."/>
            <person name="Gao Q."/>
            <person name="Li Y."/>
            <person name="Deng W."/>
            <person name="Jiang X."/>
            <person name="Wang W."/>
            <person name="Chen Q."/>
            <person name="Zhang S."/>
            <person name="Li H."/>
            <person name="Wu J."/>
            <person name="Wang P."/>
            <person name="Li P."/>
            <person name="Shi C."/>
            <person name="Zheng F."/>
            <person name="Jian J."/>
            <person name="Huang B."/>
            <person name="Shan D."/>
            <person name="Shi M."/>
            <person name="Fang C."/>
            <person name="Yue Y."/>
            <person name="Li F."/>
            <person name="Li D."/>
            <person name="Wei S."/>
            <person name="Han B."/>
            <person name="Jiang C."/>
            <person name="Yin Y."/>
            <person name="Xia T."/>
            <person name="Zhang Z."/>
            <person name="Bennetzen J.L."/>
            <person name="Zhao S."/>
            <person name="Wan X."/>
        </authorList>
    </citation>
    <scope>NUCLEOTIDE SEQUENCE [LARGE SCALE GENOMIC DNA]</scope>
    <source>
        <strain evidence="5">cv. Shuchazao</strain>
        <tissue evidence="4">Leaf</tissue>
    </source>
</reference>